<reference evidence="1" key="1">
    <citation type="journal article" date="2023" name="Mol. Phylogenet. Evol.">
        <title>Genome-scale phylogeny and comparative genomics of the fungal order Sordariales.</title>
        <authorList>
            <person name="Hensen N."/>
            <person name="Bonometti L."/>
            <person name="Westerberg I."/>
            <person name="Brannstrom I.O."/>
            <person name="Guillou S."/>
            <person name="Cros-Aarteil S."/>
            <person name="Calhoun S."/>
            <person name="Haridas S."/>
            <person name="Kuo A."/>
            <person name="Mondo S."/>
            <person name="Pangilinan J."/>
            <person name="Riley R."/>
            <person name="LaButti K."/>
            <person name="Andreopoulos B."/>
            <person name="Lipzen A."/>
            <person name="Chen C."/>
            <person name="Yan M."/>
            <person name="Daum C."/>
            <person name="Ng V."/>
            <person name="Clum A."/>
            <person name="Steindorff A."/>
            <person name="Ohm R.A."/>
            <person name="Martin F."/>
            <person name="Silar P."/>
            <person name="Natvig D.O."/>
            <person name="Lalanne C."/>
            <person name="Gautier V."/>
            <person name="Ament-Velasquez S.L."/>
            <person name="Kruys A."/>
            <person name="Hutchinson M.I."/>
            <person name="Powell A.J."/>
            <person name="Barry K."/>
            <person name="Miller A.N."/>
            <person name="Grigoriev I.V."/>
            <person name="Debuchy R."/>
            <person name="Gladieux P."/>
            <person name="Hiltunen Thoren M."/>
            <person name="Johannesson H."/>
        </authorList>
    </citation>
    <scope>NUCLEOTIDE SEQUENCE</scope>
    <source>
        <strain evidence="1">CBS 538.74</strain>
    </source>
</reference>
<proteinExistence type="predicted"/>
<evidence type="ECO:0000313" key="2">
    <source>
        <dbReference type="Proteomes" id="UP001302745"/>
    </source>
</evidence>
<keyword evidence="2" id="KW-1185">Reference proteome</keyword>
<sequence length="135" mass="13706">MVYANRHPLYPPSHSHTPNHIIIIPVHLLQQRPVMSRARPAERARADARRGRAAAVDEDFWKGGSGGGGGAGEGELEGGLEGLIVGRVGSGTVLTSAVPGLVTITALISKGGAMVVGVVLLLVGYELGGGGLLGG</sequence>
<dbReference type="EMBL" id="MU856989">
    <property type="protein sequence ID" value="KAK4152053.1"/>
    <property type="molecule type" value="Genomic_DNA"/>
</dbReference>
<accession>A0AAN6VIA6</accession>
<dbReference type="AlphaFoldDB" id="A0AAN6VIA6"/>
<comment type="caution">
    <text evidence="1">The sequence shown here is derived from an EMBL/GenBank/DDBJ whole genome shotgun (WGS) entry which is preliminary data.</text>
</comment>
<organism evidence="1 2">
    <name type="scientific">Chaetomidium leptoderma</name>
    <dbReference type="NCBI Taxonomy" id="669021"/>
    <lineage>
        <taxon>Eukaryota</taxon>
        <taxon>Fungi</taxon>
        <taxon>Dikarya</taxon>
        <taxon>Ascomycota</taxon>
        <taxon>Pezizomycotina</taxon>
        <taxon>Sordariomycetes</taxon>
        <taxon>Sordariomycetidae</taxon>
        <taxon>Sordariales</taxon>
        <taxon>Chaetomiaceae</taxon>
        <taxon>Chaetomidium</taxon>
    </lineage>
</organism>
<protein>
    <submittedName>
        <fullName evidence="1">Uncharacterized protein</fullName>
    </submittedName>
</protein>
<gene>
    <name evidence="1" type="ORF">C8A00DRAFT_35273</name>
</gene>
<evidence type="ECO:0000313" key="1">
    <source>
        <dbReference type="EMBL" id="KAK4152053.1"/>
    </source>
</evidence>
<dbReference type="Proteomes" id="UP001302745">
    <property type="component" value="Unassembled WGS sequence"/>
</dbReference>
<name>A0AAN6VIA6_9PEZI</name>
<reference evidence="1" key="2">
    <citation type="submission" date="2023-05" db="EMBL/GenBank/DDBJ databases">
        <authorList>
            <consortium name="Lawrence Berkeley National Laboratory"/>
            <person name="Steindorff A."/>
            <person name="Hensen N."/>
            <person name="Bonometti L."/>
            <person name="Westerberg I."/>
            <person name="Brannstrom I.O."/>
            <person name="Guillou S."/>
            <person name="Cros-Aarteil S."/>
            <person name="Calhoun S."/>
            <person name="Haridas S."/>
            <person name="Kuo A."/>
            <person name="Mondo S."/>
            <person name="Pangilinan J."/>
            <person name="Riley R."/>
            <person name="Labutti K."/>
            <person name="Andreopoulos B."/>
            <person name="Lipzen A."/>
            <person name="Chen C."/>
            <person name="Yanf M."/>
            <person name="Daum C."/>
            <person name="Ng V."/>
            <person name="Clum A."/>
            <person name="Ohm R."/>
            <person name="Martin F."/>
            <person name="Silar P."/>
            <person name="Natvig D."/>
            <person name="Lalanne C."/>
            <person name="Gautier V."/>
            <person name="Ament-Velasquez S.L."/>
            <person name="Kruys A."/>
            <person name="Hutchinson M.I."/>
            <person name="Powell A.J."/>
            <person name="Barry K."/>
            <person name="Miller A.N."/>
            <person name="Grigoriev I.V."/>
            <person name="Debuchy R."/>
            <person name="Gladieux P."/>
            <person name="Thoren M.H."/>
            <person name="Johannesson H."/>
        </authorList>
    </citation>
    <scope>NUCLEOTIDE SEQUENCE</scope>
    <source>
        <strain evidence="1">CBS 538.74</strain>
    </source>
</reference>